<dbReference type="Proteomes" id="UP000543804">
    <property type="component" value="Unassembled WGS sequence"/>
</dbReference>
<name>A0A848BCZ6_9FIRM</name>
<feature type="region of interest" description="Disordered" evidence="1">
    <location>
        <begin position="1"/>
        <end position="111"/>
    </location>
</feature>
<keyword evidence="2" id="KW-1133">Transmembrane helix</keyword>
<evidence type="ECO:0000256" key="2">
    <source>
        <dbReference type="SAM" id="Phobius"/>
    </source>
</evidence>
<feature type="compositionally biased region" description="Low complexity" evidence="1">
    <location>
        <begin position="267"/>
        <end position="280"/>
    </location>
</feature>
<organism evidence="3 4">
    <name type="scientific">Selenomonas bovis</name>
    <dbReference type="NCBI Taxonomy" id="416586"/>
    <lineage>
        <taxon>Bacteria</taxon>
        <taxon>Bacillati</taxon>
        <taxon>Bacillota</taxon>
        <taxon>Negativicutes</taxon>
        <taxon>Selenomonadales</taxon>
        <taxon>Selenomonadaceae</taxon>
        <taxon>Selenomonas</taxon>
    </lineage>
</organism>
<accession>A0A848BCZ6</accession>
<proteinExistence type="predicted"/>
<feature type="transmembrane region" description="Helical" evidence="2">
    <location>
        <begin position="135"/>
        <end position="156"/>
    </location>
</feature>
<dbReference type="EMBL" id="JABAFA010000014">
    <property type="protein sequence ID" value="NMD98911.1"/>
    <property type="molecule type" value="Genomic_DNA"/>
</dbReference>
<keyword evidence="4" id="KW-1185">Reference proteome</keyword>
<dbReference type="RefSeq" id="WP_019543037.1">
    <property type="nucleotide sequence ID" value="NZ_JABAFA010000014.1"/>
</dbReference>
<feature type="region of interest" description="Disordered" evidence="1">
    <location>
        <begin position="226"/>
        <end position="297"/>
    </location>
</feature>
<gene>
    <name evidence="3" type="ORF">HF878_05370</name>
</gene>
<evidence type="ECO:0000313" key="4">
    <source>
        <dbReference type="Proteomes" id="UP000543804"/>
    </source>
</evidence>
<feature type="compositionally biased region" description="Basic and acidic residues" evidence="1">
    <location>
        <begin position="281"/>
        <end position="297"/>
    </location>
</feature>
<dbReference type="AlphaFoldDB" id="A0A848BCZ6"/>
<feature type="compositionally biased region" description="Polar residues" evidence="1">
    <location>
        <begin position="28"/>
        <end position="42"/>
    </location>
</feature>
<evidence type="ECO:0000313" key="3">
    <source>
        <dbReference type="EMBL" id="NMD98911.1"/>
    </source>
</evidence>
<feature type="compositionally biased region" description="Low complexity" evidence="1">
    <location>
        <begin position="68"/>
        <end position="111"/>
    </location>
</feature>
<evidence type="ECO:0000256" key="1">
    <source>
        <dbReference type="SAM" id="MobiDB-lite"/>
    </source>
</evidence>
<protein>
    <submittedName>
        <fullName evidence="3">Uncharacterized protein</fullName>
    </submittedName>
</protein>
<comment type="caution">
    <text evidence="3">The sequence shown here is derived from an EMBL/GenBank/DDBJ whole genome shotgun (WGS) entry which is preliminary data.</text>
</comment>
<reference evidence="3 4" key="1">
    <citation type="submission" date="2020-04" db="EMBL/GenBank/DDBJ databases">
        <authorList>
            <person name="Hitch T.C.A."/>
            <person name="Wylensek D."/>
            <person name="Clavel T."/>
        </authorList>
    </citation>
    <scope>NUCLEOTIDE SEQUENCE [LARGE SCALE GENOMIC DNA]</scope>
    <source>
        <strain evidence="3 4">PG-130-P53-12</strain>
    </source>
</reference>
<feature type="compositionally biased region" description="Basic and acidic residues" evidence="1">
    <location>
        <begin position="226"/>
        <end position="238"/>
    </location>
</feature>
<keyword evidence="2" id="KW-0472">Membrane</keyword>
<keyword evidence="2" id="KW-0812">Transmembrane</keyword>
<feature type="compositionally biased region" description="Pro residues" evidence="1">
    <location>
        <begin position="1"/>
        <end position="17"/>
    </location>
</feature>
<sequence length="297" mass="30632">MALTQPTPPTPPTPPAVPRVVLGGGGSVTESTQPVSGTSNDETQARAAVAHGDGALEKTTTEKPQGNQTAQSGAQQPAQTPQQAAQTDGAPEAAAGTQQGAAGTQGAQDAAALPAAQQQALAEGRQIPAAGGHGALYLGFSVVSFLVLAAAVFFWLRRRSAHGGLRFQEMAQELRGAAAPSEERPELRGLTAGEVLEDIEAEEQRELAAARARAKAWRAQREHERAAASAAWERRGTDDGLPLTGGSAAVSPHQAQVEAASGTAGPQSQRPPAASPAARPAAREREVQEEQHFEVRI</sequence>